<gene>
    <name evidence="2" type="ORF">MAR_028013</name>
</gene>
<dbReference type="EMBL" id="CP111013">
    <property type="protein sequence ID" value="WAQ95323.1"/>
    <property type="molecule type" value="Genomic_DNA"/>
</dbReference>
<accession>A0ABY7DGX0</accession>
<feature type="region of interest" description="Disordered" evidence="1">
    <location>
        <begin position="86"/>
        <end position="114"/>
    </location>
</feature>
<proteinExistence type="predicted"/>
<organism evidence="2 3">
    <name type="scientific">Mya arenaria</name>
    <name type="common">Soft-shell clam</name>
    <dbReference type="NCBI Taxonomy" id="6604"/>
    <lineage>
        <taxon>Eukaryota</taxon>
        <taxon>Metazoa</taxon>
        <taxon>Spiralia</taxon>
        <taxon>Lophotrochozoa</taxon>
        <taxon>Mollusca</taxon>
        <taxon>Bivalvia</taxon>
        <taxon>Autobranchia</taxon>
        <taxon>Heteroconchia</taxon>
        <taxon>Euheterodonta</taxon>
        <taxon>Imparidentia</taxon>
        <taxon>Neoheterodontei</taxon>
        <taxon>Myida</taxon>
        <taxon>Myoidea</taxon>
        <taxon>Myidae</taxon>
        <taxon>Mya</taxon>
    </lineage>
</organism>
<sequence length="310" mass="35098">MFRHRRCAKLGSIENCPLANAWAFLETNHEEEQQDLREYIKTCKKNIRNGEVIEADIRQHIQAIEAIRTGVSVKLTEHREEICLRKTKENVESQPSPKDSSEEKTPKSSIPPPVVEATTQLTAPPAASTNHPMTDLQTAMVFQQPTSPPTFASIPQVRAPPAVMTAPPSVMPLRHTTLLPTIMPTLPPAASTIPQMTALLLLQYLYEFRGISETPIFQTFSQANMQAISNDHDYFELSHEDNFLKLSKLTKLSEKDRDDIEMYTRGQNKNDRWFEEGKKIIQSSHFHCVCTATERTDLNDLANSFVRGKV</sequence>
<evidence type="ECO:0000313" key="3">
    <source>
        <dbReference type="Proteomes" id="UP001164746"/>
    </source>
</evidence>
<evidence type="ECO:0000313" key="2">
    <source>
        <dbReference type="EMBL" id="WAQ95323.1"/>
    </source>
</evidence>
<evidence type="ECO:0000256" key="1">
    <source>
        <dbReference type="SAM" id="MobiDB-lite"/>
    </source>
</evidence>
<dbReference type="Proteomes" id="UP001164746">
    <property type="component" value="Chromosome 2"/>
</dbReference>
<reference evidence="2" key="1">
    <citation type="submission" date="2022-11" db="EMBL/GenBank/DDBJ databases">
        <title>Centuries of genome instability and evolution in soft-shell clam transmissible cancer (bioRxiv).</title>
        <authorList>
            <person name="Hart S.F.M."/>
            <person name="Yonemitsu M.A."/>
            <person name="Giersch R.M."/>
            <person name="Beal B.F."/>
            <person name="Arriagada G."/>
            <person name="Davis B.W."/>
            <person name="Ostrander E.A."/>
            <person name="Goff S.P."/>
            <person name="Metzger M.J."/>
        </authorList>
    </citation>
    <scope>NUCLEOTIDE SEQUENCE</scope>
    <source>
        <strain evidence="2">MELC-2E11</strain>
        <tissue evidence="2">Siphon/mantle</tissue>
    </source>
</reference>
<keyword evidence="3" id="KW-1185">Reference proteome</keyword>
<name>A0ABY7DGX0_MYAAR</name>
<protein>
    <submittedName>
        <fullName evidence="2">Uncharacterized protein</fullName>
    </submittedName>
</protein>